<dbReference type="RefSeq" id="WP_184090849.1">
    <property type="nucleotide sequence ID" value="NZ_AP023367.1"/>
</dbReference>
<organism evidence="1 2">
    <name type="scientific">Anaerocolumna cellulosilytica</name>
    <dbReference type="NCBI Taxonomy" id="433286"/>
    <lineage>
        <taxon>Bacteria</taxon>
        <taxon>Bacillati</taxon>
        <taxon>Bacillota</taxon>
        <taxon>Clostridia</taxon>
        <taxon>Lachnospirales</taxon>
        <taxon>Lachnospiraceae</taxon>
        <taxon>Anaerocolumna</taxon>
    </lineage>
</organism>
<evidence type="ECO:0000313" key="1">
    <source>
        <dbReference type="EMBL" id="BCJ93522.1"/>
    </source>
</evidence>
<dbReference type="KEGG" id="acel:acsn021_10910"/>
<dbReference type="AlphaFoldDB" id="A0A6S6R1Y7"/>
<accession>A0A6S6R1Y7</accession>
<name>A0A6S6R1Y7_9FIRM</name>
<sequence length="231" mass="26031">MKKKIIEMLIILTIVFMFTGCELEESGATLENETIGTIGEDSVIEIQEKDMTNLETNHIIEFNNIDLKFKPIYSIEKSRAKNWLFTQSSSINLSLGIEDVPDGINVMVSQVYSDISLLSKYAKYNGIRQDSINIDYHSLPTGGVTIRESDAYTMPFQVEGVDKSETFFYMYNGYGTSSTSRITESELGEAVQGAVLNVVWTILIEDESTGNLYIKTINDRVGIPYNRILKE</sequence>
<protein>
    <submittedName>
        <fullName evidence="1">Uncharacterized protein</fullName>
    </submittedName>
</protein>
<gene>
    <name evidence="1" type="ORF">acsn021_10910</name>
</gene>
<proteinExistence type="predicted"/>
<reference evidence="1 2" key="1">
    <citation type="journal article" date="2016" name="Int. J. Syst. Evol. Microbiol.">
        <title>Descriptions of Anaerotaenia torta gen. nov., sp. nov. and Anaerocolumna cellulosilytica gen. nov., sp. nov. isolated from a methanogenic reactor of cattle waste.</title>
        <authorList>
            <person name="Uek A."/>
            <person name="Ohtaki Y."/>
            <person name="Kaku N."/>
            <person name="Ueki K."/>
        </authorList>
    </citation>
    <scope>NUCLEOTIDE SEQUENCE [LARGE SCALE GENOMIC DNA]</scope>
    <source>
        <strain evidence="1 2">SN021</strain>
    </source>
</reference>
<dbReference type="PROSITE" id="PS51257">
    <property type="entry name" value="PROKAR_LIPOPROTEIN"/>
    <property type="match status" value="1"/>
</dbReference>
<dbReference type="Proteomes" id="UP000515561">
    <property type="component" value="Chromosome"/>
</dbReference>
<dbReference type="EMBL" id="AP023367">
    <property type="protein sequence ID" value="BCJ93522.1"/>
    <property type="molecule type" value="Genomic_DNA"/>
</dbReference>
<evidence type="ECO:0000313" key="2">
    <source>
        <dbReference type="Proteomes" id="UP000515561"/>
    </source>
</evidence>
<keyword evidence="2" id="KW-1185">Reference proteome</keyword>